<keyword evidence="11" id="KW-1185">Reference proteome</keyword>
<evidence type="ECO:0008006" key="13">
    <source>
        <dbReference type="Google" id="ProtNLM"/>
    </source>
</evidence>
<dbReference type="PANTHER" id="PTHR33908:SF11">
    <property type="entry name" value="MEMBRANE PROTEIN"/>
    <property type="match status" value="1"/>
</dbReference>
<keyword evidence="2" id="KW-1003">Cell membrane</keyword>
<feature type="transmembrane region" description="Helical" evidence="8">
    <location>
        <begin position="135"/>
        <end position="159"/>
    </location>
</feature>
<dbReference type="Proteomes" id="UP000054691">
    <property type="component" value="Unassembled WGS sequence"/>
</dbReference>
<dbReference type="Proteomes" id="UP000254476">
    <property type="component" value="Unassembled WGS sequence"/>
</dbReference>
<dbReference type="AlphaFoldDB" id="A0A378JFN9"/>
<evidence type="ECO:0000313" key="10">
    <source>
        <dbReference type="EMBL" id="STX46279.1"/>
    </source>
</evidence>
<accession>A0A378JFN9</accession>
<keyword evidence="3" id="KW-0328">Glycosyltransferase</keyword>
<evidence type="ECO:0000256" key="2">
    <source>
        <dbReference type="ARBA" id="ARBA00022475"/>
    </source>
</evidence>
<organism evidence="10 12">
    <name type="scientific">Legionella gratiana</name>
    <dbReference type="NCBI Taxonomy" id="45066"/>
    <lineage>
        <taxon>Bacteria</taxon>
        <taxon>Pseudomonadati</taxon>
        <taxon>Pseudomonadota</taxon>
        <taxon>Gammaproteobacteria</taxon>
        <taxon>Legionellales</taxon>
        <taxon>Legionellaceae</taxon>
        <taxon>Legionella</taxon>
    </lineage>
</organism>
<comment type="subcellular location">
    <subcellularLocation>
        <location evidence="1">Cell membrane</location>
        <topology evidence="1">Multi-pass membrane protein</topology>
    </subcellularLocation>
</comment>
<dbReference type="RefSeq" id="WP_058497963.1">
    <property type="nucleotide sequence ID" value="NZ_CAAAHW010000019.1"/>
</dbReference>
<evidence type="ECO:0000256" key="8">
    <source>
        <dbReference type="SAM" id="Phobius"/>
    </source>
</evidence>
<dbReference type="InterPro" id="IPR050297">
    <property type="entry name" value="LipidA_mod_glycosyltrf_83"/>
</dbReference>
<name>A0A378JFN9_9GAMM</name>
<feature type="transmembrane region" description="Helical" evidence="8">
    <location>
        <begin position="199"/>
        <end position="221"/>
    </location>
</feature>
<dbReference type="GO" id="GO:0005886">
    <property type="term" value="C:plasma membrane"/>
    <property type="evidence" value="ECO:0007669"/>
    <property type="project" value="UniProtKB-SubCell"/>
</dbReference>
<proteinExistence type="predicted"/>
<dbReference type="PANTHER" id="PTHR33908">
    <property type="entry name" value="MANNOSYLTRANSFERASE YKCB-RELATED"/>
    <property type="match status" value="1"/>
</dbReference>
<dbReference type="STRING" id="45066.Lgra_0758"/>
<feature type="transmembrane region" description="Helical" evidence="8">
    <location>
        <begin position="327"/>
        <end position="347"/>
    </location>
</feature>
<feature type="transmembrane region" description="Helical" evidence="8">
    <location>
        <begin position="90"/>
        <end position="108"/>
    </location>
</feature>
<keyword evidence="7 8" id="KW-0472">Membrane</keyword>
<sequence length="692" mass="77699">MSIRLQLRNLMTNHPIAVTFIIIAVFVRLIFWFYTERIWEDALITLTSARNGWLGYGLTHHISEPYIQSFTSPVGVFIALIGETFHQGLFLLRITSLAAAVGSIYYAYRIGQLLNFNRAGQILVLGYLATDQLQIFFGMAGMETQVATMIFIATVFYFFKEEWVILGFLAGIGMLTRPEFVFWLPILGVGIICSSSKKAYFSLISFSCVVLPWMFFAYFYYGSIVPNTIVAKSLSGNIGPFKNSLPTVIDYFLNSWKSIAPFKEWFFTTQEPLSSSIIMFVVMTVIILAILGILKACLIREWKLLGVAIVLLTFIAYRSSATLPTYFMWYLPPFVALLFLLAGYGLSGITFQQTRYYQVGAIVLGSFIAIVYASHIPFSFPVEKRVQNQIERGVRLKTGELLGSMMGPSDTAVLEPLGYMGFGAFNKTIYDHPGLASKVSVDALALSPNKGFGDLIQLLKPSFIVLRPKEFISFSMYHPETAKDYSLVTEIKTKPGLNLKQWGYESNIYMVDSDFSIYRLKDPRTATSAQSAQQKKLDRTRNTSISHLFKTDTILNEVSEERVSFAKYCAGYIDMINGAPSTTSFVVDNNLLKVQGWLVKSTRTKAELPESVLLVLTDNKGKNIFIQTKSMQRPDIGVSFKDSKLDASGYTSIADVSAIRGKYTLGLAYTEKRNIKICPQFKIAGFFKRNPS</sequence>
<dbReference type="EMBL" id="UGOB01000001">
    <property type="protein sequence ID" value="STX46279.1"/>
    <property type="molecule type" value="Genomic_DNA"/>
</dbReference>
<evidence type="ECO:0000256" key="4">
    <source>
        <dbReference type="ARBA" id="ARBA00022679"/>
    </source>
</evidence>
<evidence type="ECO:0000256" key="3">
    <source>
        <dbReference type="ARBA" id="ARBA00022676"/>
    </source>
</evidence>
<feature type="transmembrane region" description="Helical" evidence="8">
    <location>
        <begin position="12"/>
        <end position="34"/>
    </location>
</feature>
<evidence type="ECO:0000256" key="5">
    <source>
        <dbReference type="ARBA" id="ARBA00022692"/>
    </source>
</evidence>
<feature type="transmembrane region" description="Helical" evidence="8">
    <location>
        <begin position="359"/>
        <end position="380"/>
    </location>
</feature>
<evidence type="ECO:0000256" key="1">
    <source>
        <dbReference type="ARBA" id="ARBA00004651"/>
    </source>
</evidence>
<feature type="transmembrane region" description="Helical" evidence="8">
    <location>
        <begin position="165"/>
        <end position="187"/>
    </location>
</feature>
<evidence type="ECO:0000313" key="9">
    <source>
        <dbReference type="EMBL" id="KTD14148.1"/>
    </source>
</evidence>
<keyword evidence="6 8" id="KW-1133">Transmembrane helix</keyword>
<protein>
    <recommendedName>
        <fullName evidence="13">Glycosyltransferase RgtA/B/C/D-like domain-containing protein</fullName>
    </recommendedName>
</protein>
<dbReference type="GO" id="GO:0009103">
    <property type="term" value="P:lipopolysaccharide biosynthetic process"/>
    <property type="evidence" value="ECO:0007669"/>
    <property type="project" value="UniProtKB-ARBA"/>
</dbReference>
<reference evidence="9 11" key="1">
    <citation type="submission" date="2015-11" db="EMBL/GenBank/DDBJ databases">
        <title>Genomic analysis of 38 Legionella species identifies large and diverse effector repertoires.</title>
        <authorList>
            <person name="Burstein D."/>
            <person name="Amaro F."/>
            <person name="Zusman T."/>
            <person name="Lifshitz Z."/>
            <person name="Cohen O."/>
            <person name="Gilbert J.A."/>
            <person name="Pupko T."/>
            <person name="Shuman H.A."/>
            <person name="Segal G."/>
        </authorList>
    </citation>
    <scope>NUCLEOTIDE SEQUENCE [LARGE SCALE GENOMIC DNA]</scope>
    <source>
        <strain evidence="9 11">Lyon 8420412</strain>
    </source>
</reference>
<evidence type="ECO:0000256" key="7">
    <source>
        <dbReference type="ARBA" id="ARBA00023136"/>
    </source>
</evidence>
<keyword evidence="4" id="KW-0808">Transferase</keyword>
<gene>
    <name evidence="9" type="ORF">Lgra_0758</name>
    <name evidence="10" type="ORF">NCTC12388_03041</name>
</gene>
<evidence type="ECO:0000313" key="12">
    <source>
        <dbReference type="Proteomes" id="UP000254476"/>
    </source>
</evidence>
<evidence type="ECO:0000256" key="6">
    <source>
        <dbReference type="ARBA" id="ARBA00022989"/>
    </source>
</evidence>
<feature type="transmembrane region" description="Helical" evidence="8">
    <location>
        <begin position="304"/>
        <end position="321"/>
    </location>
</feature>
<reference evidence="10 12" key="2">
    <citation type="submission" date="2018-06" db="EMBL/GenBank/DDBJ databases">
        <authorList>
            <consortium name="Pathogen Informatics"/>
            <person name="Doyle S."/>
        </authorList>
    </citation>
    <scope>NUCLEOTIDE SEQUENCE [LARGE SCALE GENOMIC DNA]</scope>
    <source>
        <strain evidence="10 12">NCTC12388</strain>
    </source>
</reference>
<dbReference type="GO" id="GO:0016763">
    <property type="term" value="F:pentosyltransferase activity"/>
    <property type="evidence" value="ECO:0007669"/>
    <property type="project" value="TreeGrafter"/>
</dbReference>
<feature type="transmembrane region" description="Helical" evidence="8">
    <location>
        <begin position="277"/>
        <end position="297"/>
    </location>
</feature>
<dbReference type="EMBL" id="LNYE01000007">
    <property type="protein sequence ID" value="KTD14148.1"/>
    <property type="molecule type" value="Genomic_DNA"/>
</dbReference>
<dbReference type="OrthoDB" id="176190at2"/>
<evidence type="ECO:0000313" key="11">
    <source>
        <dbReference type="Proteomes" id="UP000054691"/>
    </source>
</evidence>
<keyword evidence="5 8" id="KW-0812">Transmembrane</keyword>